<dbReference type="Pfam" id="PF00026">
    <property type="entry name" value="Asp"/>
    <property type="match status" value="1"/>
</dbReference>
<dbReference type="Gene3D" id="2.40.70.10">
    <property type="entry name" value="Acid Proteases"/>
    <property type="match status" value="2"/>
</dbReference>
<dbReference type="InterPro" id="IPR034164">
    <property type="entry name" value="Pepsin-like_dom"/>
</dbReference>
<evidence type="ECO:0000259" key="2">
    <source>
        <dbReference type="PROSITE" id="PS51767"/>
    </source>
</evidence>
<dbReference type="InterPro" id="IPR033121">
    <property type="entry name" value="PEPTIDASE_A1"/>
</dbReference>
<accession>A0A165B7T1</accession>
<dbReference type="RefSeq" id="XP_040758181.1">
    <property type="nucleotide sequence ID" value="XM_040914009.1"/>
</dbReference>
<dbReference type="GO" id="GO:0006508">
    <property type="term" value="P:proteolysis"/>
    <property type="evidence" value="ECO:0007669"/>
    <property type="project" value="UniProtKB-KW"/>
</dbReference>
<keyword evidence="3" id="KW-0645">Protease</keyword>
<sequence length="337" mass="36681">MQVIDSADTTLDAMERAPVNAKNRPPTEVKFIVVLRGGGEATTIPATNLAYMQCTASIGVGNPATYYDLVVDTASSNTIRKTYIRTSMSIPTGQEVNVMYPSGFFSEYEYVDQVTIASGLVIKNQSISDTLEYADFEGVDGIIGVGPMDLTLDTLYPGVNAEIWTVMNNAYEQGLILEQLLGVSFAPADSYSDTNGALTFGGIDSSLYTGEITYTPVTTTHLIYIADNFHSTHQNTIPGTYYDNTGLIIIPESSVTSMQNFDFEIVGTTFTLDAEAQRLPRDQNLARGVEPGLHYGYISPIGSPSGEGLDFIIGQKFMGRYYASFDMDNQLVGFPYT</sequence>
<dbReference type="Proteomes" id="UP000076871">
    <property type="component" value="Unassembled WGS sequence"/>
</dbReference>
<dbReference type="PROSITE" id="PS51767">
    <property type="entry name" value="PEPTIDASE_A1"/>
    <property type="match status" value="1"/>
</dbReference>
<comment type="similarity">
    <text evidence="1">Belongs to the peptidase A1 family.</text>
</comment>
<name>A0A165B7T1_9APHY</name>
<proteinExistence type="inferred from homology"/>
<evidence type="ECO:0000256" key="1">
    <source>
        <dbReference type="ARBA" id="ARBA00007447"/>
    </source>
</evidence>
<gene>
    <name evidence="3" type="ORF">LAESUDRAFT_802823</name>
</gene>
<feature type="domain" description="Peptidase A1" evidence="2">
    <location>
        <begin position="54"/>
        <end position="335"/>
    </location>
</feature>
<dbReference type="SUPFAM" id="SSF50630">
    <property type="entry name" value="Acid proteases"/>
    <property type="match status" value="1"/>
</dbReference>
<reference evidence="3 4" key="1">
    <citation type="journal article" date="2016" name="Mol. Biol. Evol.">
        <title>Comparative Genomics of Early-Diverging Mushroom-Forming Fungi Provides Insights into the Origins of Lignocellulose Decay Capabilities.</title>
        <authorList>
            <person name="Nagy L.G."/>
            <person name="Riley R."/>
            <person name="Tritt A."/>
            <person name="Adam C."/>
            <person name="Daum C."/>
            <person name="Floudas D."/>
            <person name="Sun H."/>
            <person name="Yadav J.S."/>
            <person name="Pangilinan J."/>
            <person name="Larsson K.H."/>
            <person name="Matsuura K."/>
            <person name="Barry K."/>
            <person name="Labutti K."/>
            <person name="Kuo R."/>
            <person name="Ohm R.A."/>
            <person name="Bhattacharya S.S."/>
            <person name="Shirouzu T."/>
            <person name="Yoshinaga Y."/>
            <person name="Martin F.M."/>
            <person name="Grigoriev I.V."/>
            <person name="Hibbett D.S."/>
        </authorList>
    </citation>
    <scope>NUCLEOTIDE SEQUENCE [LARGE SCALE GENOMIC DNA]</scope>
    <source>
        <strain evidence="3 4">93-53</strain>
    </source>
</reference>
<dbReference type="PANTHER" id="PTHR47966">
    <property type="entry name" value="BETA-SITE APP-CLEAVING ENZYME, ISOFORM A-RELATED"/>
    <property type="match status" value="1"/>
</dbReference>
<dbReference type="InParanoid" id="A0A165B7T1"/>
<dbReference type="GO" id="GO:0004190">
    <property type="term" value="F:aspartic-type endopeptidase activity"/>
    <property type="evidence" value="ECO:0007669"/>
    <property type="project" value="InterPro"/>
</dbReference>
<dbReference type="CDD" id="cd05471">
    <property type="entry name" value="pepsin_like"/>
    <property type="match status" value="1"/>
</dbReference>
<dbReference type="AlphaFoldDB" id="A0A165B7T1"/>
<dbReference type="STRING" id="1314785.A0A165B7T1"/>
<evidence type="ECO:0000313" key="4">
    <source>
        <dbReference type="Proteomes" id="UP000076871"/>
    </source>
</evidence>
<dbReference type="InterPro" id="IPR001461">
    <property type="entry name" value="Aspartic_peptidase_A1"/>
</dbReference>
<evidence type="ECO:0000313" key="3">
    <source>
        <dbReference type="EMBL" id="KZT00441.1"/>
    </source>
</evidence>
<dbReference type="PRINTS" id="PR00792">
    <property type="entry name" value="PEPSIN"/>
</dbReference>
<protein>
    <submittedName>
        <fullName evidence="3">Acid protease</fullName>
    </submittedName>
</protein>
<keyword evidence="3" id="KW-0378">Hydrolase</keyword>
<organism evidence="3 4">
    <name type="scientific">Laetiporus sulphureus 93-53</name>
    <dbReference type="NCBI Taxonomy" id="1314785"/>
    <lineage>
        <taxon>Eukaryota</taxon>
        <taxon>Fungi</taxon>
        <taxon>Dikarya</taxon>
        <taxon>Basidiomycota</taxon>
        <taxon>Agaricomycotina</taxon>
        <taxon>Agaricomycetes</taxon>
        <taxon>Polyporales</taxon>
        <taxon>Laetiporus</taxon>
    </lineage>
</organism>
<dbReference type="GeneID" id="63831037"/>
<dbReference type="EMBL" id="KV427686">
    <property type="protein sequence ID" value="KZT00441.1"/>
    <property type="molecule type" value="Genomic_DNA"/>
</dbReference>
<dbReference type="InterPro" id="IPR021109">
    <property type="entry name" value="Peptidase_aspartic_dom_sf"/>
</dbReference>
<dbReference type="OrthoDB" id="660550at2759"/>
<keyword evidence="4" id="KW-1185">Reference proteome</keyword>